<dbReference type="EMBL" id="CVRI01000021">
    <property type="protein sequence ID" value="CRK91466.1"/>
    <property type="molecule type" value="Genomic_DNA"/>
</dbReference>
<evidence type="ECO:0000313" key="3">
    <source>
        <dbReference type="EMBL" id="CRK91466.1"/>
    </source>
</evidence>
<protein>
    <submittedName>
        <fullName evidence="3">CLUMA_CG005133, isoform A</fullName>
    </submittedName>
</protein>
<evidence type="ECO:0000313" key="4">
    <source>
        <dbReference type="Proteomes" id="UP000183832"/>
    </source>
</evidence>
<reference evidence="3 4" key="1">
    <citation type="submission" date="2015-04" db="EMBL/GenBank/DDBJ databases">
        <authorList>
            <person name="Syromyatnikov M.Y."/>
            <person name="Popov V.N."/>
        </authorList>
    </citation>
    <scope>NUCLEOTIDE SEQUENCE [LARGE SCALE GENOMIC DNA]</scope>
</reference>
<gene>
    <name evidence="3" type="ORF">CLUMA_CG005133</name>
</gene>
<feature type="compositionally biased region" description="Basic and acidic residues" evidence="2">
    <location>
        <begin position="62"/>
        <end position="80"/>
    </location>
</feature>
<feature type="coiled-coil region" evidence="1">
    <location>
        <begin position="128"/>
        <end position="163"/>
    </location>
</feature>
<dbReference type="AlphaFoldDB" id="A0A1J1HV91"/>
<feature type="region of interest" description="Disordered" evidence="2">
    <location>
        <begin position="42"/>
        <end position="80"/>
    </location>
</feature>
<feature type="region of interest" description="Disordered" evidence="2">
    <location>
        <begin position="190"/>
        <end position="216"/>
    </location>
</feature>
<keyword evidence="4" id="KW-1185">Reference proteome</keyword>
<feature type="region of interest" description="Disordered" evidence="2">
    <location>
        <begin position="1"/>
        <end position="20"/>
    </location>
</feature>
<dbReference type="Proteomes" id="UP000183832">
    <property type="component" value="Unassembled WGS sequence"/>
</dbReference>
<name>A0A1J1HV91_9DIPT</name>
<organism evidence="3 4">
    <name type="scientific">Clunio marinus</name>
    <dbReference type="NCBI Taxonomy" id="568069"/>
    <lineage>
        <taxon>Eukaryota</taxon>
        <taxon>Metazoa</taxon>
        <taxon>Ecdysozoa</taxon>
        <taxon>Arthropoda</taxon>
        <taxon>Hexapoda</taxon>
        <taxon>Insecta</taxon>
        <taxon>Pterygota</taxon>
        <taxon>Neoptera</taxon>
        <taxon>Endopterygota</taxon>
        <taxon>Diptera</taxon>
        <taxon>Nematocera</taxon>
        <taxon>Chironomoidea</taxon>
        <taxon>Chironomidae</taxon>
        <taxon>Clunio</taxon>
    </lineage>
</organism>
<accession>A0A1J1HV91</accession>
<keyword evidence="1" id="KW-0175">Coiled coil</keyword>
<sequence>MSFVEGFPEATSTPKQEHFNSEMIKAKNLKENHRLKVLKDNRNIQKPKGNLPPKAVKNFKSKHTEASPRRWVNEKEQKKDAFRREQALEAMKILEQRRLRMNQDSLAEEIEKITLLPKNEARDALMEKKRLEAKRLKEKRILAHLAEQEANKKRKAKATARKEGKNVSSFLSKSRIMFKPKLSLPKLPEETIESDQHEKVDSIDPPTTVVVEKEKQQRTNSIRYRYSLDDLRALNPYGFYFL</sequence>
<evidence type="ECO:0000256" key="1">
    <source>
        <dbReference type="SAM" id="Coils"/>
    </source>
</evidence>
<proteinExistence type="predicted"/>
<evidence type="ECO:0000256" key="2">
    <source>
        <dbReference type="SAM" id="MobiDB-lite"/>
    </source>
</evidence>